<dbReference type="Proteomes" id="UP000466024">
    <property type="component" value="Unassembled WGS sequence"/>
</dbReference>
<dbReference type="AlphaFoldDB" id="A0A640WCS7"/>
<protein>
    <submittedName>
        <fullName evidence="1">Uncharacterized protein</fullName>
    </submittedName>
</protein>
<dbReference type="EMBL" id="VTPX01000009">
    <property type="protein sequence ID" value="KAA0016990.1"/>
    <property type="molecule type" value="Genomic_DNA"/>
</dbReference>
<organism evidence="1 2">
    <name type="scientific">Salinicola corii</name>
    <dbReference type="NCBI Taxonomy" id="2606937"/>
    <lineage>
        <taxon>Bacteria</taxon>
        <taxon>Pseudomonadati</taxon>
        <taxon>Pseudomonadota</taxon>
        <taxon>Gammaproteobacteria</taxon>
        <taxon>Oceanospirillales</taxon>
        <taxon>Halomonadaceae</taxon>
        <taxon>Salinicola</taxon>
    </lineage>
</organism>
<proteinExistence type="predicted"/>
<dbReference type="RefSeq" id="WP_149436401.1">
    <property type="nucleotide sequence ID" value="NZ_VTPX01000009.1"/>
</dbReference>
<comment type="caution">
    <text evidence="1">The sequence shown here is derived from an EMBL/GenBank/DDBJ whole genome shotgun (WGS) entry which is preliminary data.</text>
</comment>
<sequence length="168" mass="19327">MAEIVTFPTRAATDRGMERYLLGRECLALGLLDPFAGWVETLESWFAAHPRAHNKRNDALRSLLADTWLVFHMACDRASRLEMEPHHSLRWAQLQYFDLSDFELLVIVNDNLLDLRRGLQALCQQHPPQTRSDLSLHGLTQSIGRLNQQLNHFFDSDGCASRQPEWTS</sequence>
<reference evidence="1 2" key="1">
    <citation type="submission" date="2019-08" db="EMBL/GenBank/DDBJ databases">
        <title>Bioinformatics analysis of the strain L3 and L5.</title>
        <authorList>
            <person name="Li X."/>
        </authorList>
    </citation>
    <scope>NUCLEOTIDE SEQUENCE [LARGE SCALE GENOMIC DNA]</scope>
    <source>
        <strain evidence="1 2">L3</strain>
    </source>
</reference>
<name>A0A640WCS7_9GAMM</name>
<gene>
    <name evidence="1" type="ORF">F0A16_15985</name>
</gene>
<accession>A0A640WCS7</accession>
<evidence type="ECO:0000313" key="2">
    <source>
        <dbReference type="Proteomes" id="UP000466024"/>
    </source>
</evidence>
<evidence type="ECO:0000313" key="1">
    <source>
        <dbReference type="EMBL" id="KAA0016990.1"/>
    </source>
</evidence>
<keyword evidence="2" id="KW-1185">Reference proteome</keyword>